<dbReference type="STRING" id="1519643.SAMN06295933_0653"/>
<reference evidence="8" key="1">
    <citation type="submission" date="2017-04" db="EMBL/GenBank/DDBJ databases">
        <authorList>
            <person name="Varghese N."/>
            <person name="Submissions S."/>
        </authorList>
    </citation>
    <scope>NUCLEOTIDE SEQUENCE [LARGE SCALE GENOMIC DNA]</scope>
    <source>
        <strain evidence="8">K3S</strain>
    </source>
</reference>
<comment type="function">
    <text evidence="1">DNA-dependent ATPase that plays important roles in cellular responses to stalled DNA replication processes.</text>
</comment>
<dbReference type="GO" id="GO:0008047">
    <property type="term" value="F:enzyme activator activity"/>
    <property type="evidence" value="ECO:0007669"/>
    <property type="project" value="TreeGrafter"/>
</dbReference>
<dbReference type="GO" id="GO:0006261">
    <property type="term" value="P:DNA-templated DNA replication"/>
    <property type="evidence" value="ECO:0007669"/>
    <property type="project" value="TreeGrafter"/>
</dbReference>
<dbReference type="AlphaFoldDB" id="A0A1X7CD32"/>
<dbReference type="InterPro" id="IPR021886">
    <property type="entry name" value="MgsA_C"/>
</dbReference>
<dbReference type="GO" id="GO:0005524">
    <property type="term" value="F:ATP binding"/>
    <property type="evidence" value="ECO:0007669"/>
    <property type="project" value="UniProtKB-KW"/>
</dbReference>
<dbReference type="RefSeq" id="WP_085098185.1">
    <property type="nucleotide sequence ID" value="NZ_FWZU01000001.1"/>
</dbReference>
<dbReference type="SUPFAM" id="SSF48019">
    <property type="entry name" value="post-AAA+ oligomerization domain-like"/>
    <property type="match status" value="1"/>
</dbReference>
<dbReference type="Pfam" id="PF16193">
    <property type="entry name" value="AAA_assoc_2"/>
    <property type="match status" value="1"/>
</dbReference>
<organism evidence="7 8">
    <name type="scientific">Desulfovibrio gilichinskyi</name>
    <dbReference type="NCBI Taxonomy" id="1519643"/>
    <lineage>
        <taxon>Bacteria</taxon>
        <taxon>Pseudomonadati</taxon>
        <taxon>Thermodesulfobacteriota</taxon>
        <taxon>Desulfovibrionia</taxon>
        <taxon>Desulfovibrionales</taxon>
        <taxon>Desulfovibrionaceae</taxon>
        <taxon>Desulfovibrio</taxon>
    </lineage>
</organism>
<keyword evidence="8" id="KW-1185">Reference proteome</keyword>
<dbReference type="CDD" id="cd00009">
    <property type="entry name" value="AAA"/>
    <property type="match status" value="1"/>
</dbReference>
<dbReference type="Pfam" id="PF05496">
    <property type="entry name" value="RuvB_N"/>
    <property type="match status" value="1"/>
</dbReference>
<evidence type="ECO:0000259" key="6">
    <source>
        <dbReference type="SMART" id="SM00382"/>
    </source>
</evidence>
<dbReference type="Gene3D" id="1.20.272.10">
    <property type="match status" value="1"/>
</dbReference>
<dbReference type="GO" id="GO:0006310">
    <property type="term" value="P:DNA recombination"/>
    <property type="evidence" value="ECO:0007669"/>
    <property type="project" value="InterPro"/>
</dbReference>
<sequence length="421" mass="47136">MKLELTDNQPLADRIRPTTLSQFVGQVHLRERIEAFERSKRLPSLLLFGPPGCGKSTLALLLAQSTGRHYMRLSAPEAGIAALRKQLAGMDILILDELHRFSKAQQDFFLPILESGEITLLATTTENPSFSVTKQLLSRLHVLRLRPLTKLDLVNIAKRATEELGFELKDESLNLISSMSGGDGRTLLNLLEYTSQLPEEKREPEKLRAILPETIIRGDRDGDSHYELASAMIKSIRGSDPDAALYYLGCLLESGEDPKFITRRLIISAGEDVGLADPSALTLAVSCQQAVEFIGMPEGFIPLSETVVYLALAPKSNTTYAAYHTVKQEIRQNGMLPVPLHLRNATSAIQKEWGYGRNYKYPHSFPKAWVEQSYLPPELSERSFYQSKDQGEEPRLNAWVKGQKRSAHPRMEPPSSRNSKK</sequence>
<gene>
    <name evidence="7" type="ORF">SAMN06295933_0653</name>
</gene>
<evidence type="ECO:0000256" key="4">
    <source>
        <dbReference type="ARBA" id="ARBA00022840"/>
    </source>
</evidence>
<dbReference type="Gene3D" id="3.40.50.300">
    <property type="entry name" value="P-loop containing nucleotide triphosphate hydrolases"/>
    <property type="match status" value="1"/>
</dbReference>
<dbReference type="InterPro" id="IPR032423">
    <property type="entry name" value="AAA_assoc_2"/>
</dbReference>
<dbReference type="FunFam" id="1.20.272.10:FF:000001">
    <property type="entry name" value="Putative AAA family ATPase"/>
    <property type="match status" value="1"/>
</dbReference>
<evidence type="ECO:0000256" key="5">
    <source>
        <dbReference type="SAM" id="MobiDB-lite"/>
    </source>
</evidence>
<feature type="region of interest" description="Disordered" evidence="5">
    <location>
        <begin position="381"/>
        <end position="421"/>
    </location>
</feature>
<dbReference type="Pfam" id="PF12002">
    <property type="entry name" value="MgsA_C"/>
    <property type="match status" value="1"/>
</dbReference>
<dbReference type="PANTHER" id="PTHR13779:SF7">
    <property type="entry name" value="ATPASE WRNIP1"/>
    <property type="match status" value="1"/>
</dbReference>
<dbReference type="GO" id="GO:0003677">
    <property type="term" value="F:DNA binding"/>
    <property type="evidence" value="ECO:0007669"/>
    <property type="project" value="InterPro"/>
</dbReference>
<dbReference type="GO" id="GO:0000731">
    <property type="term" value="P:DNA synthesis involved in DNA repair"/>
    <property type="evidence" value="ECO:0007669"/>
    <property type="project" value="TreeGrafter"/>
</dbReference>
<proteinExistence type="predicted"/>
<dbReference type="OrthoDB" id="9778364at2"/>
<dbReference type="SUPFAM" id="SSF52540">
    <property type="entry name" value="P-loop containing nucleoside triphosphate hydrolases"/>
    <property type="match status" value="1"/>
</dbReference>
<dbReference type="InterPro" id="IPR008824">
    <property type="entry name" value="RuvB-like_N"/>
</dbReference>
<name>A0A1X7CD32_9BACT</name>
<dbReference type="GO" id="GO:0017116">
    <property type="term" value="F:single-stranded DNA helicase activity"/>
    <property type="evidence" value="ECO:0007669"/>
    <property type="project" value="TreeGrafter"/>
</dbReference>
<accession>A0A1X7CD32</accession>
<dbReference type="InterPro" id="IPR008921">
    <property type="entry name" value="DNA_pol3_clamp-load_cplx_C"/>
</dbReference>
<protein>
    <recommendedName>
        <fullName evidence="2">Replication-associated recombination protein A</fullName>
    </recommendedName>
</protein>
<evidence type="ECO:0000313" key="7">
    <source>
        <dbReference type="EMBL" id="SME93884.1"/>
    </source>
</evidence>
<dbReference type="GO" id="GO:0009378">
    <property type="term" value="F:four-way junction helicase activity"/>
    <property type="evidence" value="ECO:0007669"/>
    <property type="project" value="InterPro"/>
</dbReference>
<dbReference type="PANTHER" id="PTHR13779">
    <property type="entry name" value="WERNER HELICASE-INTERACTING PROTEIN 1 FAMILY MEMBER"/>
    <property type="match status" value="1"/>
</dbReference>
<evidence type="ECO:0000256" key="2">
    <source>
        <dbReference type="ARBA" id="ARBA00020776"/>
    </source>
</evidence>
<dbReference type="Gene3D" id="1.10.8.60">
    <property type="match status" value="1"/>
</dbReference>
<dbReference type="SMART" id="SM00382">
    <property type="entry name" value="AAA"/>
    <property type="match status" value="1"/>
</dbReference>
<keyword evidence="3" id="KW-0547">Nucleotide-binding</keyword>
<keyword evidence="4" id="KW-0067">ATP-binding</keyword>
<dbReference type="Gene3D" id="1.10.3710.10">
    <property type="entry name" value="DNA polymerase III clamp loader subunits, C-terminal domain"/>
    <property type="match status" value="1"/>
</dbReference>
<feature type="domain" description="AAA+ ATPase" evidence="6">
    <location>
        <begin position="41"/>
        <end position="157"/>
    </location>
</feature>
<evidence type="ECO:0000256" key="3">
    <source>
        <dbReference type="ARBA" id="ARBA00022741"/>
    </source>
</evidence>
<evidence type="ECO:0000256" key="1">
    <source>
        <dbReference type="ARBA" id="ARBA00002393"/>
    </source>
</evidence>
<dbReference type="Proteomes" id="UP000192906">
    <property type="component" value="Unassembled WGS sequence"/>
</dbReference>
<evidence type="ECO:0000313" key="8">
    <source>
        <dbReference type="Proteomes" id="UP000192906"/>
    </source>
</evidence>
<dbReference type="InterPro" id="IPR027417">
    <property type="entry name" value="P-loop_NTPase"/>
</dbReference>
<dbReference type="EMBL" id="FWZU01000001">
    <property type="protein sequence ID" value="SME93884.1"/>
    <property type="molecule type" value="Genomic_DNA"/>
</dbReference>
<dbReference type="InterPro" id="IPR003593">
    <property type="entry name" value="AAA+_ATPase"/>
</dbReference>
<dbReference type="CDD" id="cd18139">
    <property type="entry name" value="HLD_clamp_RarA"/>
    <property type="match status" value="1"/>
</dbReference>
<dbReference type="InterPro" id="IPR051314">
    <property type="entry name" value="AAA_ATPase_RarA/MGS1/WRNIP1"/>
</dbReference>